<gene>
    <name evidence="1" type="ORF">HPB47_022538</name>
</gene>
<evidence type="ECO:0000313" key="1">
    <source>
        <dbReference type="EMBL" id="KAG0430641.1"/>
    </source>
</evidence>
<protein>
    <submittedName>
        <fullName evidence="1">Uncharacterized protein</fullName>
    </submittedName>
</protein>
<sequence length="454" mass="50515">MAGNRDDEKRELIVKIFWVEFNVSADALRRALEPFGEVRGVTTFWRIEGLADMDSTTIIVRMVLRGDLTPESLPHQLRLYGGTLLVVVPGHTPVLHPGVGAVVPSDSCVTFHYSAYLEMSDEPFDSTRMRNRPHRSLLCDVMVLGLAKALMTMRKGERARVLVQPEYAFGKMGCAPRIPGNATILYEVELLHFVDAEDALELEGICVDGGPMPFPKLLELCAAKHKTGNSFCERKEFQNALKCYSSALHRLENARTKDAGEEKQQQQLLLKLFCNASLCCVHTGRGSMAVAYAKKALLIDSNNVKALYRCGVGLKMQGCFDEAEGRLRRAHRLDPNSQAIVRELNELNSIKRQLRETETSMCRQVRMFNYANNDKAAEAMKALSLNSGVSEEMQAIIKESLRKLKSGTAGSSLPFTTGFTDSHYDYVRSVCQDLGLGCEDLPRGGVRAFVRDAE</sequence>
<evidence type="ECO:0000313" key="2">
    <source>
        <dbReference type="Proteomes" id="UP000805193"/>
    </source>
</evidence>
<dbReference type="Proteomes" id="UP000805193">
    <property type="component" value="Unassembled WGS sequence"/>
</dbReference>
<organism evidence="1 2">
    <name type="scientific">Ixodes persulcatus</name>
    <name type="common">Taiga tick</name>
    <dbReference type="NCBI Taxonomy" id="34615"/>
    <lineage>
        <taxon>Eukaryota</taxon>
        <taxon>Metazoa</taxon>
        <taxon>Ecdysozoa</taxon>
        <taxon>Arthropoda</taxon>
        <taxon>Chelicerata</taxon>
        <taxon>Arachnida</taxon>
        <taxon>Acari</taxon>
        <taxon>Parasitiformes</taxon>
        <taxon>Ixodida</taxon>
        <taxon>Ixodoidea</taxon>
        <taxon>Ixodidae</taxon>
        <taxon>Ixodinae</taxon>
        <taxon>Ixodes</taxon>
    </lineage>
</organism>
<proteinExistence type="predicted"/>
<accession>A0AC60QCV0</accession>
<keyword evidence="2" id="KW-1185">Reference proteome</keyword>
<dbReference type="EMBL" id="JABSTQ010009304">
    <property type="protein sequence ID" value="KAG0430641.1"/>
    <property type="molecule type" value="Genomic_DNA"/>
</dbReference>
<reference evidence="1 2" key="1">
    <citation type="journal article" date="2020" name="Cell">
        <title>Large-Scale Comparative Analyses of Tick Genomes Elucidate Their Genetic Diversity and Vector Capacities.</title>
        <authorList>
            <consortium name="Tick Genome and Microbiome Consortium (TIGMIC)"/>
            <person name="Jia N."/>
            <person name="Wang J."/>
            <person name="Shi W."/>
            <person name="Du L."/>
            <person name="Sun Y."/>
            <person name="Zhan W."/>
            <person name="Jiang J.F."/>
            <person name="Wang Q."/>
            <person name="Zhang B."/>
            <person name="Ji P."/>
            <person name="Bell-Sakyi L."/>
            <person name="Cui X.M."/>
            <person name="Yuan T.T."/>
            <person name="Jiang B.G."/>
            <person name="Yang W.F."/>
            <person name="Lam T.T."/>
            <person name="Chang Q.C."/>
            <person name="Ding S.J."/>
            <person name="Wang X.J."/>
            <person name="Zhu J.G."/>
            <person name="Ruan X.D."/>
            <person name="Zhao L."/>
            <person name="Wei J.T."/>
            <person name="Ye R.Z."/>
            <person name="Que T.C."/>
            <person name="Du C.H."/>
            <person name="Zhou Y.H."/>
            <person name="Cheng J.X."/>
            <person name="Dai P.F."/>
            <person name="Guo W.B."/>
            <person name="Han X.H."/>
            <person name="Huang E.J."/>
            <person name="Li L.F."/>
            <person name="Wei W."/>
            <person name="Gao Y.C."/>
            <person name="Liu J.Z."/>
            <person name="Shao H.Z."/>
            <person name="Wang X."/>
            <person name="Wang C.C."/>
            <person name="Yang T.C."/>
            <person name="Huo Q.B."/>
            <person name="Li W."/>
            <person name="Chen H.Y."/>
            <person name="Chen S.E."/>
            <person name="Zhou L.G."/>
            <person name="Ni X.B."/>
            <person name="Tian J.H."/>
            <person name="Sheng Y."/>
            <person name="Liu T."/>
            <person name="Pan Y.S."/>
            <person name="Xia L.Y."/>
            <person name="Li J."/>
            <person name="Zhao F."/>
            <person name="Cao W.C."/>
        </authorList>
    </citation>
    <scope>NUCLEOTIDE SEQUENCE [LARGE SCALE GENOMIC DNA]</scope>
    <source>
        <strain evidence="1">Iper-2018</strain>
    </source>
</reference>
<name>A0AC60QCV0_IXOPE</name>
<comment type="caution">
    <text evidence="1">The sequence shown here is derived from an EMBL/GenBank/DDBJ whole genome shotgun (WGS) entry which is preliminary data.</text>
</comment>